<dbReference type="InterPro" id="IPR020672">
    <property type="entry name" value="Ribose5P_isomerase_typA_subgr"/>
</dbReference>
<organism evidence="4 5">
    <name type="scientific">Exiguobacterium indicum</name>
    <dbReference type="NCBI Taxonomy" id="296995"/>
    <lineage>
        <taxon>Bacteria</taxon>
        <taxon>Bacillati</taxon>
        <taxon>Bacillota</taxon>
        <taxon>Bacilli</taxon>
        <taxon>Bacillales</taxon>
        <taxon>Bacillales Family XII. Incertae Sedis</taxon>
        <taxon>Exiguobacterium</taxon>
    </lineage>
</organism>
<keyword evidence="2 3" id="KW-0413">Isomerase</keyword>
<dbReference type="HAMAP" id="MF_00170">
    <property type="entry name" value="Rib_5P_isom_A"/>
    <property type="match status" value="1"/>
</dbReference>
<feature type="binding site" evidence="3">
    <location>
        <position position="122"/>
    </location>
    <ligand>
        <name>substrate</name>
    </ligand>
</feature>
<evidence type="ECO:0000313" key="4">
    <source>
        <dbReference type="EMBL" id="KSU49454.1"/>
    </source>
</evidence>
<protein>
    <recommendedName>
        <fullName evidence="3">Ribose-5-phosphate isomerase A</fullName>
        <ecNumber evidence="3">5.3.1.6</ecNumber>
    </recommendedName>
    <alternativeName>
        <fullName evidence="3">Phosphoriboisomerase A</fullName>
        <shortName evidence="3">PRI</shortName>
    </alternativeName>
</protein>
<dbReference type="Gene3D" id="3.30.70.260">
    <property type="match status" value="1"/>
</dbReference>
<dbReference type="EMBL" id="LNQL01000002">
    <property type="protein sequence ID" value="KSU49454.1"/>
    <property type="molecule type" value="Genomic_DNA"/>
</dbReference>
<dbReference type="FunFam" id="3.40.50.1360:FF:000001">
    <property type="entry name" value="Ribose-5-phosphate isomerase A"/>
    <property type="match status" value="1"/>
</dbReference>
<dbReference type="AlphaFoldDB" id="A0A0V8GGQ5"/>
<reference evidence="4 5" key="1">
    <citation type="journal article" date="2015" name="Int. J. Syst. Evol. Microbiol.">
        <title>Exiguobacterium enclense sp. nov., isolated from sediment.</title>
        <authorList>
            <person name="Dastager S.G."/>
            <person name="Mawlankar R."/>
            <person name="Sonalkar V.V."/>
            <person name="Thorat M.N."/>
            <person name="Mual P."/>
            <person name="Verma A."/>
            <person name="Krishnamurthi S."/>
            <person name="Tang S.K."/>
            <person name="Li W.J."/>
        </authorList>
    </citation>
    <scope>NUCLEOTIDE SEQUENCE [LARGE SCALE GENOMIC DNA]</scope>
    <source>
        <strain evidence="4 5">NIO-1109</strain>
    </source>
</reference>
<evidence type="ECO:0000313" key="5">
    <source>
        <dbReference type="Proteomes" id="UP000053797"/>
    </source>
</evidence>
<evidence type="ECO:0000256" key="2">
    <source>
        <dbReference type="ARBA" id="ARBA00023235"/>
    </source>
</evidence>
<proteinExistence type="inferred from homology"/>
<accession>A0A0V8GGQ5</accession>
<name>A0A0V8GGQ5_9BACL</name>
<feature type="binding site" evidence="3">
    <location>
        <begin position="95"/>
        <end position="98"/>
    </location>
    <ligand>
        <name>substrate</name>
    </ligand>
</feature>
<comment type="function">
    <text evidence="3">Catalyzes the reversible conversion of ribose-5-phosphate to ribulose 5-phosphate.</text>
</comment>
<dbReference type="CDD" id="cd01398">
    <property type="entry name" value="RPI_A"/>
    <property type="match status" value="1"/>
</dbReference>
<evidence type="ECO:0000256" key="1">
    <source>
        <dbReference type="ARBA" id="ARBA00001713"/>
    </source>
</evidence>
<dbReference type="NCBIfam" id="NF001924">
    <property type="entry name" value="PRK00702.1"/>
    <property type="match status" value="1"/>
</dbReference>
<feature type="binding site" evidence="3">
    <location>
        <begin position="82"/>
        <end position="85"/>
    </location>
    <ligand>
        <name>substrate</name>
    </ligand>
</feature>
<feature type="active site" description="Proton acceptor" evidence="3">
    <location>
        <position position="104"/>
    </location>
</feature>
<dbReference type="UniPathway" id="UPA00115">
    <property type="reaction ID" value="UER00412"/>
</dbReference>
<comment type="similarity">
    <text evidence="3">Belongs to the ribose 5-phosphate isomerase family.</text>
</comment>
<dbReference type="SUPFAM" id="SSF75445">
    <property type="entry name" value="D-ribose-5-phosphate isomerase (RpiA), lid domain"/>
    <property type="match status" value="1"/>
</dbReference>
<sequence>MYEQEKQLVAEAALTYVKDGMIVGLGTGSTTERFIEALGPLVQAGLQIQGVATSLATVRLAEQLHIPLIDLEEGMEIDVTIDGIDQIDGRFQTIKGGGGALFREKIVALMSRELLYLTDSSKFVHHLSGPLPVELDPFALPYVRQRLREKHVSATLRLKDDRPFVTDGGHVILDVDVSAISDVRVFAKEVKSWSGVLETGYFERQPDHVLTVEEGKVKRIAHPRLRDGGGLV</sequence>
<feature type="binding site" evidence="3">
    <location>
        <begin position="27"/>
        <end position="30"/>
    </location>
    <ligand>
        <name>substrate</name>
    </ligand>
</feature>
<comment type="subunit">
    <text evidence="3">Homodimer.</text>
</comment>
<dbReference type="PANTHER" id="PTHR11934:SF0">
    <property type="entry name" value="RIBOSE-5-PHOSPHATE ISOMERASE"/>
    <property type="match status" value="1"/>
</dbReference>
<dbReference type="SUPFAM" id="SSF100950">
    <property type="entry name" value="NagB/RpiA/CoA transferase-like"/>
    <property type="match status" value="1"/>
</dbReference>
<dbReference type="GO" id="GO:0005829">
    <property type="term" value="C:cytosol"/>
    <property type="evidence" value="ECO:0007669"/>
    <property type="project" value="TreeGrafter"/>
</dbReference>
<dbReference type="PANTHER" id="PTHR11934">
    <property type="entry name" value="RIBOSE-5-PHOSPHATE ISOMERASE"/>
    <property type="match status" value="1"/>
</dbReference>
<dbReference type="GO" id="GO:0004751">
    <property type="term" value="F:ribose-5-phosphate isomerase activity"/>
    <property type="evidence" value="ECO:0007669"/>
    <property type="project" value="UniProtKB-UniRule"/>
</dbReference>
<dbReference type="GO" id="GO:0009052">
    <property type="term" value="P:pentose-phosphate shunt, non-oxidative branch"/>
    <property type="evidence" value="ECO:0007669"/>
    <property type="project" value="UniProtKB-UniRule"/>
</dbReference>
<dbReference type="Gene3D" id="3.40.50.1360">
    <property type="match status" value="1"/>
</dbReference>
<comment type="pathway">
    <text evidence="3">Carbohydrate degradation; pentose phosphate pathway; D-ribose 5-phosphate from D-ribulose 5-phosphate (non-oxidative stage): step 1/1.</text>
</comment>
<gene>
    <name evidence="3" type="primary">rpiA</name>
    <name evidence="4" type="ORF">AS033_08795</name>
</gene>
<dbReference type="InterPro" id="IPR037171">
    <property type="entry name" value="NagB/RpiA_transferase-like"/>
</dbReference>
<comment type="caution">
    <text evidence="4">The sequence shown here is derived from an EMBL/GenBank/DDBJ whole genome shotgun (WGS) entry which is preliminary data.</text>
</comment>
<dbReference type="InterPro" id="IPR004788">
    <property type="entry name" value="Ribose5P_isomerase_type_A"/>
</dbReference>
<dbReference type="OrthoDB" id="5870696at2"/>
<dbReference type="GO" id="GO:0006014">
    <property type="term" value="P:D-ribose metabolic process"/>
    <property type="evidence" value="ECO:0007669"/>
    <property type="project" value="TreeGrafter"/>
</dbReference>
<dbReference type="Proteomes" id="UP000053797">
    <property type="component" value="Unassembled WGS sequence"/>
</dbReference>
<evidence type="ECO:0000256" key="3">
    <source>
        <dbReference type="HAMAP-Rule" id="MF_00170"/>
    </source>
</evidence>
<dbReference type="Pfam" id="PF06026">
    <property type="entry name" value="Rib_5-P_isom_A"/>
    <property type="match status" value="1"/>
</dbReference>
<dbReference type="EC" id="5.3.1.6" evidence="3"/>
<comment type="catalytic activity">
    <reaction evidence="1 3">
        <text>aldehydo-D-ribose 5-phosphate = D-ribulose 5-phosphate</text>
        <dbReference type="Rhea" id="RHEA:14657"/>
        <dbReference type="ChEBI" id="CHEBI:58121"/>
        <dbReference type="ChEBI" id="CHEBI:58273"/>
        <dbReference type="EC" id="5.3.1.6"/>
    </reaction>
</comment>
<dbReference type="RefSeq" id="WP_058265226.1">
    <property type="nucleotide sequence ID" value="NZ_FMYN01000002.1"/>
</dbReference>
<dbReference type="NCBIfam" id="TIGR00021">
    <property type="entry name" value="rpiA"/>
    <property type="match status" value="1"/>
</dbReference>